<dbReference type="OrthoDB" id="17966at10239"/>
<evidence type="ECO:0000313" key="1">
    <source>
        <dbReference type="EMBL" id="AFC21967.1"/>
    </source>
</evidence>
<dbReference type="Proteomes" id="UP000000457">
    <property type="component" value="Segment"/>
</dbReference>
<sequence length="267" mass="30930">MAVIHITNNYDVKEVARELNDFNFNDDISLNDFSALVEEVDPSEYRKLLYAGVLSCVKEEVPQELAEVLVSSNISYDEIIRSLTLSDSMINNIITNHLDKVDGEVLMRQQGITDEQFVHIINYGYQIYPGSLGECIGELRNVEYAKYIINNWNSIPSLCDNDINDFRYALFNRFGSVLLSNDESMTLFGQVRPELSSEELRNYEPCAEGWKRTYKWAGRSDKKYSWNEFIARHVLANQDNVDGAKSDLEWLAETLSDEHDYFYHTNW</sequence>
<reference evidence="1 2" key="1">
    <citation type="journal article" date="2014" name="Virology">
        <title>Supersize me: Cronobacter sakazakii phage GAP32.</title>
        <authorList>
            <person name="Abbasifar R."/>
            <person name="Griffiths M.W."/>
            <person name="Sabour P.M."/>
            <person name="Ackermann H.-W."/>
            <person name="Vandersteegen K."/>
            <person name="Lavigne R."/>
            <person name="Noben J.-P."/>
            <person name="Villa A.A."/>
            <person name="Abbasifar A."/>
            <person name="Nash J.H.E."/>
            <person name="Kropinski A.M."/>
        </authorList>
    </citation>
    <scope>NUCLEOTIDE SEQUENCE [LARGE SCALE GENOMIC DNA]</scope>
    <source>
        <strain evidence="1">GAP-32</strain>
    </source>
</reference>
<keyword evidence="2" id="KW-1185">Reference proteome</keyword>
<proteinExistence type="predicted"/>
<dbReference type="EMBL" id="JN882285">
    <property type="protein sequence ID" value="AFC21967.1"/>
    <property type="molecule type" value="Genomic_DNA"/>
</dbReference>
<name>K4F7U7_9CAUD</name>
<dbReference type="GeneID" id="13994258"/>
<organism evidence="1 2">
    <name type="scientific">Cronobacter phage vB_CsaM_GAP32</name>
    <dbReference type="NCBI Taxonomy" id="1141136"/>
    <lineage>
        <taxon>Viruses</taxon>
        <taxon>Duplodnaviria</taxon>
        <taxon>Heunggongvirae</taxon>
        <taxon>Uroviricota</taxon>
        <taxon>Caudoviricetes</taxon>
        <taxon>Mimasvirus</taxon>
        <taxon>Mimasvirus GAP32</taxon>
    </lineage>
</organism>
<gene>
    <name evidence="1" type="ORF">GAP32_507</name>
</gene>
<evidence type="ECO:0000313" key="2">
    <source>
        <dbReference type="Proteomes" id="UP000000457"/>
    </source>
</evidence>
<protein>
    <submittedName>
        <fullName evidence="1">Uncharacterized protein</fullName>
    </submittedName>
</protein>
<dbReference type="RefSeq" id="YP_006987622.1">
    <property type="nucleotide sequence ID" value="NC_019401.1"/>
</dbReference>
<dbReference type="KEGG" id="vg:13994258"/>
<accession>K4F7U7</accession>